<protein>
    <submittedName>
        <fullName evidence="2">Uncharacterized protein</fullName>
    </submittedName>
</protein>
<accession>A0A067GKE1</accession>
<sequence length="44" mass="4910">MSCELEIRFSEGPLHPPTEERVHPPPTAIISGSTTRTPPSRPYH</sequence>
<keyword evidence="3" id="KW-1185">Reference proteome</keyword>
<dbReference type="EMBL" id="KK784877">
    <property type="protein sequence ID" value="KDO80109.1"/>
    <property type="molecule type" value="Genomic_DNA"/>
</dbReference>
<dbReference type="AlphaFoldDB" id="A0A067GKE1"/>
<proteinExistence type="predicted"/>
<reference evidence="2 3" key="1">
    <citation type="submission" date="2014-04" db="EMBL/GenBank/DDBJ databases">
        <authorList>
            <consortium name="International Citrus Genome Consortium"/>
            <person name="Gmitter F."/>
            <person name="Chen C."/>
            <person name="Farmerie W."/>
            <person name="Harkins T."/>
            <person name="Desany B."/>
            <person name="Mohiuddin M."/>
            <person name="Kodira C."/>
            <person name="Borodovsky M."/>
            <person name="Lomsadze A."/>
            <person name="Burns P."/>
            <person name="Jenkins J."/>
            <person name="Prochnik S."/>
            <person name="Shu S."/>
            <person name="Chapman J."/>
            <person name="Pitluck S."/>
            <person name="Schmutz J."/>
            <person name="Rokhsar D."/>
        </authorList>
    </citation>
    <scope>NUCLEOTIDE SEQUENCE</scope>
</reference>
<name>A0A067GKE1_CITSI</name>
<organism evidence="2 3">
    <name type="scientific">Citrus sinensis</name>
    <name type="common">Sweet orange</name>
    <name type="synonym">Citrus aurantium var. sinensis</name>
    <dbReference type="NCBI Taxonomy" id="2711"/>
    <lineage>
        <taxon>Eukaryota</taxon>
        <taxon>Viridiplantae</taxon>
        <taxon>Streptophyta</taxon>
        <taxon>Embryophyta</taxon>
        <taxon>Tracheophyta</taxon>
        <taxon>Spermatophyta</taxon>
        <taxon>Magnoliopsida</taxon>
        <taxon>eudicotyledons</taxon>
        <taxon>Gunneridae</taxon>
        <taxon>Pentapetalae</taxon>
        <taxon>rosids</taxon>
        <taxon>malvids</taxon>
        <taxon>Sapindales</taxon>
        <taxon>Rutaceae</taxon>
        <taxon>Aurantioideae</taxon>
        <taxon>Citrus</taxon>
    </lineage>
</organism>
<feature type="region of interest" description="Disordered" evidence="1">
    <location>
        <begin position="1"/>
        <end position="44"/>
    </location>
</feature>
<dbReference type="Proteomes" id="UP000027120">
    <property type="component" value="Unassembled WGS sequence"/>
</dbReference>
<gene>
    <name evidence="2" type="ORF">CISIN_1g035422mg</name>
</gene>
<evidence type="ECO:0000256" key="1">
    <source>
        <dbReference type="SAM" id="MobiDB-lite"/>
    </source>
</evidence>
<evidence type="ECO:0000313" key="2">
    <source>
        <dbReference type="EMBL" id="KDO80109.1"/>
    </source>
</evidence>
<evidence type="ECO:0000313" key="3">
    <source>
        <dbReference type="Proteomes" id="UP000027120"/>
    </source>
</evidence>